<dbReference type="InterPro" id="IPR007474">
    <property type="entry name" value="ApaG_domain"/>
</dbReference>
<proteinExistence type="predicted"/>
<dbReference type="PANTHER" id="PTHR14289:SF16">
    <property type="entry name" value="POLYMERASE DELTA-INTERACTING PROTEIN 2"/>
    <property type="match status" value="1"/>
</dbReference>
<dbReference type="Gene3D" id="2.60.40.1470">
    <property type="entry name" value="ApaG domain"/>
    <property type="match status" value="1"/>
</dbReference>
<dbReference type="Proteomes" id="UP000278756">
    <property type="component" value="Chromosome 1"/>
</dbReference>
<dbReference type="NCBIfam" id="NF003967">
    <property type="entry name" value="PRK05461.1"/>
    <property type="match status" value="1"/>
</dbReference>
<evidence type="ECO:0000313" key="3">
    <source>
        <dbReference type="Proteomes" id="UP000278756"/>
    </source>
</evidence>
<dbReference type="OrthoDB" id="9795226at2"/>
<gene>
    <name evidence="2" type="ORF">EM6_1474</name>
</gene>
<evidence type="ECO:0000313" key="2">
    <source>
        <dbReference type="EMBL" id="BBF80881.1"/>
    </source>
</evidence>
<protein>
    <submittedName>
        <fullName evidence="2">ApaG protein</fullName>
    </submittedName>
</protein>
<evidence type="ECO:0000259" key="1">
    <source>
        <dbReference type="PROSITE" id="PS51087"/>
    </source>
</evidence>
<dbReference type="PANTHER" id="PTHR14289">
    <property type="entry name" value="F-BOX ONLY PROTEIN 3"/>
    <property type="match status" value="1"/>
</dbReference>
<dbReference type="GO" id="GO:0070987">
    <property type="term" value="P:error-free translesion synthesis"/>
    <property type="evidence" value="ECO:0007669"/>
    <property type="project" value="TreeGrafter"/>
</dbReference>
<dbReference type="AlphaFoldDB" id="A0A3G9G549"/>
<accession>A0A3G9G549</accession>
<feature type="domain" description="ApaG" evidence="1">
    <location>
        <begin position="4"/>
        <end position="129"/>
    </location>
</feature>
<dbReference type="RefSeq" id="WP_126421543.1">
    <property type="nucleotide sequence ID" value="NZ_AP018827.1"/>
</dbReference>
<dbReference type="PROSITE" id="PS51087">
    <property type="entry name" value="APAG"/>
    <property type="match status" value="1"/>
</dbReference>
<dbReference type="SUPFAM" id="SSF110069">
    <property type="entry name" value="ApaG-like"/>
    <property type="match status" value="1"/>
</dbReference>
<name>A0A3G9G549_9CAUL</name>
<sequence length="132" mass="14779">MIYTATTDGVTVSVRVQFIPRNDDAIRAHKWLWTYHITIANASNRALQLRTRHWRITDALGRVQTVDGEGVVGETPRIRPGDSYSYASSCPLDTDSGTMGGHYMCVTDEGEWLAIQVPLFSLDAPQTRRVLN</sequence>
<dbReference type="EMBL" id="AP018827">
    <property type="protein sequence ID" value="BBF80881.1"/>
    <property type="molecule type" value="Genomic_DNA"/>
</dbReference>
<dbReference type="InterPro" id="IPR036767">
    <property type="entry name" value="ApaG_sf"/>
</dbReference>
<reference evidence="3" key="2">
    <citation type="journal article" date="2017" name="Plant Physiol. Biochem.">
        <title>Differential oxidative and antioxidative response of duckweed Lemna minor toward plant growth promoting/inhibiting bacteria.</title>
        <authorList>
            <person name="Ishizawa H."/>
            <person name="Kuroda M."/>
            <person name="Morikawa M."/>
            <person name="Ike M."/>
        </authorList>
    </citation>
    <scope>NUCLEOTIDE SEQUENCE [LARGE SCALE GENOMIC DNA]</scope>
    <source>
        <strain evidence="3">M6</strain>
    </source>
</reference>
<organism evidence="2 3">
    <name type="scientific">Asticcacaulis excentricus</name>
    <dbReference type="NCBI Taxonomy" id="78587"/>
    <lineage>
        <taxon>Bacteria</taxon>
        <taxon>Pseudomonadati</taxon>
        <taxon>Pseudomonadota</taxon>
        <taxon>Alphaproteobacteria</taxon>
        <taxon>Caulobacterales</taxon>
        <taxon>Caulobacteraceae</taxon>
        <taxon>Asticcacaulis</taxon>
    </lineage>
</organism>
<dbReference type="Pfam" id="PF04379">
    <property type="entry name" value="DUF525"/>
    <property type="match status" value="1"/>
</dbReference>
<reference evidence="3" key="1">
    <citation type="journal article" date="2017" name="Biotechnol. Biofuels">
        <title>Evaluation of environmental bacterial communities as a factor affecting the growth of duckweed Lemna minor.</title>
        <authorList>
            <person name="Ishizawa H."/>
            <person name="Kuroda M."/>
            <person name="Morikawa M."/>
            <person name="Ike M."/>
        </authorList>
    </citation>
    <scope>NUCLEOTIDE SEQUENCE [LARGE SCALE GENOMIC DNA]</scope>
    <source>
        <strain evidence="3">M6</strain>
    </source>
</reference>